<evidence type="ECO:0000313" key="4">
    <source>
        <dbReference type="Proteomes" id="UP000028725"/>
    </source>
</evidence>
<dbReference type="OrthoDB" id="273614at2"/>
<dbReference type="Gene3D" id="3.40.630.30">
    <property type="match status" value="1"/>
</dbReference>
<comment type="caution">
    <text evidence="3">The sequence shown here is derived from an EMBL/GenBank/DDBJ whole genome shotgun (WGS) entry which is preliminary data.</text>
</comment>
<dbReference type="STRING" id="394096.DB31_7033"/>
<dbReference type="EMBL" id="JMCB01000005">
    <property type="protein sequence ID" value="KFE69131.1"/>
    <property type="molecule type" value="Genomic_DNA"/>
</dbReference>
<organism evidence="3 4">
    <name type="scientific">Hyalangium minutum</name>
    <dbReference type="NCBI Taxonomy" id="394096"/>
    <lineage>
        <taxon>Bacteria</taxon>
        <taxon>Pseudomonadati</taxon>
        <taxon>Myxococcota</taxon>
        <taxon>Myxococcia</taxon>
        <taxon>Myxococcales</taxon>
        <taxon>Cystobacterineae</taxon>
        <taxon>Archangiaceae</taxon>
        <taxon>Hyalangium</taxon>
    </lineage>
</organism>
<keyword evidence="1 3" id="KW-0808">Transferase</keyword>
<dbReference type="PANTHER" id="PTHR13947:SF37">
    <property type="entry name" value="LD18367P"/>
    <property type="match status" value="1"/>
</dbReference>
<evidence type="ECO:0000256" key="1">
    <source>
        <dbReference type="ARBA" id="ARBA00022679"/>
    </source>
</evidence>
<accession>A0A085WN68</accession>
<name>A0A085WN68_9BACT</name>
<dbReference type="PANTHER" id="PTHR13947">
    <property type="entry name" value="GNAT FAMILY N-ACETYLTRANSFERASE"/>
    <property type="match status" value="1"/>
</dbReference>
<dbReference type="InterPro" id="IPR050769">
    <property type="entry name" value="NAT_camello-type"/>
</dbReference>
<dbReference type="RefSeq" id="WP_044187908.1">
    <property type="nucleotide sequence ID" value="NZ_JMCB01000005.1"/>
</dbReference>
<evidence type="ECO:0000313" key="3">
    <source>
        <dbReference type="EMBL" id="KFE69131.1"/>
    </source>
</evidence>
<evidence type="ECO:0000259" key="2">
    <source>
        <dbReference type="PROSITE" id="PS51186"/>
    </source>
</evidence>
<dbReference type="GO" id="GO:0008080">
    <property type="term" value="F:N-acetyltransferase activity"/>
    <property type="evidence" value="ECO:0007669"/>
    <property type="project" value="InterPro"/>
</dbReference>
<dbReference type="SUPFAM" id="SSF55729">
    <property type="entry name" value="Acyl-CoA N-acyltransferases (Nat)"/>
    <property type="match status" value="1"/>
</dbReference>
<dbReference type="Proteomes" id="UP000028725">
    <property type="component" value="Unassembled WGS sequence"/>
</dbReference>
<feature type="domain" description="N-acetyltransferase" evidence="2">
    <location>
        <begin position="5"/>
        <end position="165"/>
    </location>
</feature>
<dbReference type="PROSITE" id="PS51186">
    <property type="entry name" value="GNAT"/>
    <property type="match status" value="1"/>
</dbReference>
<protein>
    <submittedName>
        <fullName evidence="3">Histone acetyltransferase HPA2</fullName>
    </submittedName>
</protein>
<dbReference type="InterPro" id="IPR016181">
    <property type="entry name" value="Acyl_CoA_acyltransferase"/>
</dbReference>
<dbReference type="AlphaFoldDB" id="A0A085WN68"/>
<dbReference type="InterPro" id="IPR000182">
    <property type="entry name" value="GNAT_dom"/>
</dbReference>
<sequence length="170" mass="18896">MSNDWTLRPIEPKDDTAVASIIRTVMPEFGASGPGFAIHDTEVDTMSTAYSRPRHAYFVVEQEGRVLGGAGIAPLAGGDPSVCELRKMYFLKEVRGRGVGERLLRRCLDFAREAGYRLCYLETLTGMDQAQKLYERLGFGRIPQAMGNTGHFGCNRFYTLDLSRPSPPTK</sequence>
<dbReference type="Pfam" id="PF00583">
    <property type="entry name" value="Acetyltransf_1"/>
    <property type="match status" value="1"/>
</dbReference>
<proteinExistence type="predicted"/>
<dbReference type="CDD" id="cd04301">
    <property type="entry name" value="NAT_SF"/>
    <property type="match status" value="1"/>
</dbReference>
<keyword evidence="4" id="KW-1185">Reference proteome</keyword>
<reference evidence="3 4" key="1">
    <citation type="submission" date="2014-04" db="EMBL/GenBank/DDBJ databases">
        <title>Genome assembly of Hyalangium minutum DSM 14724.</title>
        <authorList>
            <person name="Sharma G."/>
            <person name="Subramanian S."/>
        </authorList>
    </citation>
    <scope>NUCLEOTIDE SEQUENCE [LARGE SCALE GENOMIC DNA]</scope>
    <source>
        <strain evidence="3 4">DSM 14724</strain>
    </source>
</reference>
<gene>
    <name evidence="3" type="ORF">DB31_7033</name>
</gene>